<sequence>MMLRRSTKRCSSSPKSEVKHGDNIASTSLKGKRRKLGVRTETDDLKSADNSKHNASQNKVQPKVESSDSSSDEFVRAPSLSSFDLDKFPEKKEIEFSDFTAIENNILTGVTCLSDSEDCDFEGDSEDKSTYSPPSKRKENATESAKTGGERKKALKSSKSRIKSKMNIAEASTGSVNMERDGMKVLVAPDVNKMNVSELLALGEGSRTISKVRTSVSDRKHDLTSDSENDLSEWENVEGLGVTPTEHIIPKEGIEVTLEMPDLYRKRKKKGFDMEAHLRRRLNRVRRELQVLIHKVHLLCWIAHGQYINSVLSSEILMAQCLSLIPSKHCYPSKHTNLNYLEQIVTWFKKTVTITESTESGPLLPVCESLQQSFQFRTAHSARDLVLMFICILRTLGVKARLIMSLQPLPLKPSNQDLCISNKTKKNNKSELKDSTCVKGENTDIRGGSEAVTSKMSFQEVNECLKGKKPRNSTKWKDEKPVDDTYKKKDENKSNSNLKSKTRNDKLVKRNRNDADISDEKMDKLKRTLRARKEEVNMYKDKSDSSDEADTSNQDVRVVREKKGSSNIRTASDRHHHKRSATDVSLTDQQKTLSKSAESSRKIVKVKTNKKENSCQTASSIKEDEDSDSDADQSCNFKTTGSADSNSDSDFKPKKVTKKKKSSDGRLLDRGVLASDSGTCIDGEGTQKKKKNRCDFWTEVFLEEEEKWISVDVQTGKVHCIAELHSRATQPVMYVLAFNNDLTLKDVTCRYCVHFSTVTRKLRVDERWWKESLSPFLTAPTAQDREEDEQLNQLMLDRPMPTTLKEFKNHPLYVLKDDLLKFEAIYPPDAPPLGFVRGKPIYARECVHVLHSREIWLKEAKVVRPGETPYKIVKARPKYDRMTGQFVKDLPLEVFGFWQVEDYVPPPAVNGKVPRNEYGNVELYKPCMLPKGTVHLQLPGLNRVARKLGIDCAPAVIGFDFHCGGSHPVLDGFVVCEEYRDTLLDAWNQEQEEAEKREQEKLEKRVYGNWRRLIKGLLIRERLKKRYSFGDEAGPSESKKISSKKQSSSGKTGKQRTVQKRCKKERKEEGSDGGDDDWS</sequence>
<dbReference type="NCBIfam" id="TIGR00605">
    <property type="entry name" value="rad4"/>
    <property type="match status" value="1"/>
</dbReference>
<evidence type="ECO:0000256" key="7">
    <source>
        <dbReference type="ARBA" id="ARBA00023242"/>
    </source>
</evidence>
<evidence type="ECO:0000259" key="10">
    <source>
        <dbReference type="SMART" id="SM01031"/>
    </source>
</evidence>
<proteinExistence type="evidence at transcript level"/>
<dbReference type="InterPro" id="IPR018328">
    <property type="entry name" value="Rad4_beta-hairpin_dom3"/>
</dbReference>
<dbReference type="Pfam" id="PF10403">
    <property type="entry name" value="BHD_1"/>
    <property type="match status" value="1"/>
</dbReference>
<dbReference type="GO" id="GO:0003697">
    <property type="term" value="F:single-stranded DNA binding"/>
    <property type="evidence" value="ECO:0007669"/>
    <property type="project" value="TreeGrafter"/>
</dbReference>
<feature type="compositionally biased region" description="Basic and acidic residues" evidence="8">
    <location>
        <begin position="475"/>
        <end position="493"/>
    </location>
</feature>
<feature type="domain" description="Rad4 beta-hairpin" evidence="11">
    <location>
        <begin position="913"/>
        <end position="987"/>
    </location>
</feature>
<dbReference type="InterPro" id="IPR004583">
    <property type="entry name" value="DNA_repair_Rad4"/>
</dbReference>
<dbReference type="InterPro" id="IPR036985">
    <property type="entry name" value="Transglutaminase-like_sf"/>
</dbReference>
<dbReference type="SMART" id="SM01030">
    <property type="entry name" value="BHD_1"/>
    <property type="match status" value="1"/>
</dbReference>
<dbReference type="GO" id="GO:0005737">
    <property type="term" value="C:cytoplasm"/>
    <property type="evidence" value="ECO:0007669"/>
    <property type="project" value="TreeGrafter"/>
</dbReference>
<keyword evidence="3" id="KW-0597">Phosphoprotein</keyword>
<feature type="compositionally biased region" description="Acidic residues" evidence="8">
    <location>
        <begin position="116"/>
        <end position="125"/>
    </location>
</feature>
<keyword evidence="4" id="KW-0227">DNA damage</keyword>
<feature type="compositionally biased region" description="Polar residues" evidence="8">
    <location>
        <begin position="582"/>
        <end position="597"/>
    </location>
</feature>
<dbReference type="InterPro" id="IPR038765">
    <property type="entry name" value="Papain-like_cys_pep_sf"/>
</dbReference>
<dbReference type="GO" id="GO:0071942">
    <property type="term" value="C:XPC complex"/>
    <property type="evidence" value="ECO:0007669"/>
    <property type="project" value="TreeGrafter"/>
</dbReference>
<dbReference type="Gene3D" id="3.30.70.2460">
    <property type="entry name" value="Rad4, beta-hairpin domain BHD3"/>
    <property type="match status" value="1"/>
</dbReference>
<feature type="region of interest" description="Disordered" evidence="8">
    <location>
        <begin position="1029"/>
        <end position="1079"/>
    </location>
</feature>
<feature type="domain" description="Rad4 beta-hairpin" evidence="9">
    <location>
        <begin position="796"/>
        <end position="848"/>
    </location>
</feature>
<evidence type="ECO:0000256" key="1">
    <source>
        <dbReference type="ARBA" id="ARBA00004123"/>
    </source>
</evidence>
<keyword evidence="6" id="KW-0234">DNA repair</keyword>
<feature type="compositionally biased region" description="Basic residues" evidence="8">
    <location>
        <begin position="1053"/>
        <end position="1064"/>
    </location>
</feature>
<feature type="region of interest" description="Disordered" evidence="8">
    <location>
        <begin position="1"/>
        <end position="75"/>
    </location>
</feature>
<keyword evidence="5" id="KW-0238">DNA-binding</keyword>
<feature type="compositionally biased region" description="Basic and acidic residues" evidence="8">
    <location>
        <begin position="38"/>
        <end position="52"/>
    </location>
</feature>
<dbReference type="SMART" id="SM01032">
    <property type="entry name" value="BHD_3"/>
    <property type="match status" value="1"/>
</dbReference>
<evidence type="ECO:0000259" key="11">
    <source>
        <dbReference type="SMART" id="SM01032"/>
    </source>
</evidence>
<dbReference type="AlphaFoldDB" id="A0A2Z5TTZ5"/>
<feature type="compositionally biased region" description="Basic and acidic residues" evidence="8">
    <location>
        <begin position="502"/>
        <end position="520"/>
    </location>
</feature>
<evidence type="ECO:0000259" key="9">
    <source>
        <dbReference type="SMART" id="SM01030"/>
    </source>
</evidence>
<evidence type="ECO:0000313" key="12">
    <source>
        <dbReference type="EMBL" id="BBA93684.1"/>
    </source>
</evidence>
<dbReference type="InterPro" id="IPR018026">
    <property type="entry name" value="DNA_repair_Rad4-like"/>
</dbReference>
<dbReference type="GO" id="GO:0000111">
    <property type="term" value="C:nucleotide-excision repair factor 2 complex"/>
    <property type="evidence" value="ECO:0007669"/>
    <property type="project" value="TreeGrafter"/>
</dbReference>
<evidence type="ECO:0000256" key="6">
    <source>
        <dbReference type="ARBA" id="ARBA00023204"/>
    </source>
</evidence>
<feature type="region of interest" description="Disordered" evidence="8">
    <location>
        <begin position="534"/>
        <end position="663"/>
    </location>
</feature>
<dbReference type="Gene3D" id="2.20.20.110">
    <property type="entry name" value="Rad4, beta-hairpin domain BHD1"/>
    <property type="match status" value="1"/>
</dbReference>
<keyword evidence="7" id="KW-0539">Nucleus</keyword>
<feature type="compositionally biased region" description="Polar residues" evidence="8">
    <location>
        <begin position="635"/>
        <end position="646"/>
    </location>
</feature>
<protein>
    <submittedName>
        <fullName evidence="12">Putative DNA repair protein complementing XP-C cells-like protein</fullName>
    </submittedName>
</protein>
<gene>
    <name evidence="12" type="primary">RsXPC</name>
</gene>
<feature type="compositionally biased region" description="Basic residues" evidence="8">
    <location>
        <begin position="153"/>
        <end position="164"/>
    </location>
</feature>
<organism evidence="12">
    <name type="scientific">Reticulitermes speratus</name>
    <dbReference type="NCBI Taxonomy" id="60591"/>
    <lineage>
        <taxon>Eukaryota</taxon>
        <taxon>Metazoa</taxon>
        <taxon>Ecdysozoa</taxon>
        <taxon>Arthropoda</taxon>
        <taxon>Hexapoda</taxon>
        <taxon>Insecta</taxon>
        <taxon>Pterygota</taxon>
        <taxon>Neoptera</taxon>
        <taxon>Polyneoptera</taxon>
        <taxon>Dictyoptera</taxon>
        <taxon>Blattodea</taxon>
        <taxon>Blattoidea</taxon>
        <taxon>Termitoidae</taxon>
        <taxon>Rhinotermitidae</taxon>
        <taxon>Reticulitermes</taxon>
        <taxon>Frontotermes</taxon>
    </lineage>
</organism>
<dbReference type="PANTHER" id="PTHR12135:SF0">
    <property type="entry name" value="DNA REPAIR PROTEIN COMPLEMENTING XP-C CELLS"/>
    <property type="match status" value="1"/>
</dbReference>
<reference evidence="12" key="1">
    <citation type="journal article" date="2016" name="PLoS ONE">
        <title>Caste-Specific and Sex-Specific Expression of Chemoreceptor Genes in a Termite.</title>
        <authorList>
            <person name="Mitaka Y."/>
            <person name="Kobayashi K."/>
            <person name="Mikheyev A."/>
            <person name="Tin M.M.Y."/>
            <person name="Watanabe Y."/>
            <person name="Matsuura K."/>
        </authorList>
    </citation>
    <scope>NUCLEOTIDE SEQUENCE</scope>
</reference>
<dbReference type="InterPro" id="IPR018325">
    <property type="entry name" value="Rad4/PNGase_transGLS-fold"/>
</dbReference>
<dbReference type="FunFam" id="2.20.20.110:FF:000001">
    <property type="entry name" value="DNA repair protein complementing XP-C cells"/>
    <property type="match status" value="1"/>
</dbReference>
<dbReference type="GO" id="GO:0003684">
    <property type="term" value="F:damaged DNA binding"/>
    <property type="evidence" value="ECO:0007669"/>
    <property type="project" value="InterPro"/>
</dbReference>
<comment type="similarity">
    <text evidence="2">Belongs to the XPC family.</text>
</comment>
<dbReference type="PANTHER" id="PTHR12135">
    <property type="entry name" value="DNA REPAIR PROTEIN XP-C / RAD4"/>
    <property type="match status" value="1"/>
</dbReference>
<feature type="region of interest" description="Disordered" evidence="8">
    <location>
        <begin position="116"/>
        <end position="168"/>
    </location>
</feature>
<evidence type="ECO:0000256" key="5">
    <source>
        <dbReference type="ARBA" id="ARBA00023125"/>
    </source>
</evidence>
<feature type="compositionally biased region" description="Basic and acidic residues" evidence="8">
    <location>
        <begin position="534"/>
        <end position="545"/>
    </location>
</feature>
<dbReference type="SMART" id="SM01031">
    <property type="entry name" value="BHD_2"/>
    <property type="match status" value="1"/>
</dbReference>
<reference evidence="12" key="2">
    <citation type="submission" date="2017-10" db="EMBL/GenBank/DDBJ databases">
        <title>High Expression of DNA Repair Genes in Long-Lived Termite King.</title>
        <authorList>
            <person name="Tasaki E."/>
            <person name="Mitaka Y."/>
            <person name="Nozaki T."/>
            <person name="Kobayashi K."/>
            <person name="Matsuura K."/>
            <person name="Iuchi Y."/>
        </authorList>
    </citation>
    <scope>NUCLEOTIDE SEQUENCE</scope>
</reference>
<dbReference type="InterPro" id="IPR018326">
    <property type="entry name" value="Rad4_beta-hairpin_dom1"/>
</dbReference>
<dbReference type="Gene3D" id="3.90.260.10">
    <property type="entry name" value="Transglutaminase-like"/>
    <property type="match status" value="2"/>
</dbReference>
<dbReference type="SUPFAM" id="SSF54001">
    <property type="entry name" value="Cysteine proteinases"/>
    <property type="match status" value="1"/>
</dbReference>
<dbReference type="InterPro" id="IPR018327">
    <property type="entry name" value="BHD_2"/>
</dbReference>
<evidence type="ECO:0000256" key="3">
    <source>
        <dbReference type="ARBA" id="ARBA00022553"/>
    </source>
</evidence>
<evidence type="ECO:0000256" key="8">
    <source>
        <dbReference type="SAM" id="MobiDB-lite"/>
    </source>
</evidence>
<dbReference type="EMBL" id="FX985797">
    <property type="protein sequence ID" value="BBA93684.1"/>
    <property type="molecule type" value="mRNA"/>
</dbReference>
<dbReference type="Pfam" id="PF10405">
    <property type="entry name" value="BHD_3"/>
    <property type="match status" value="1"/>
</dbReference>
<dbReference type="Pfam" id="PF03835">
    <property type="entry name" value="Rad4"/>
    <property type="match status" value="1"/>
</dbReference>
<evidence type="ECO:0000256" key="2">
    <source>
        <dbReference type="ARBA" id="ARBA00009525"/>
    </source>
</evidence>
<dbReference type="GO" id="GO:0006298">
    <property type="term" value="P:mismatch repair"/>
    <property type="evidence" value="ECO:0007669"/>
    <property type="project" value="TreeGrafter"/>
</dbReference>
<comment type="subcellular location">
    <subcellularLocation>
        <location evidence="1">Nucleus</location>
    </subcellularLocation>
</comment>
<feature type="domain" description="Rad4 beta-hairpin" evidence="10">
    <location>
        <begin position="850"/>
        <end position="906"/>
    </location>
</feature>
<dbReference type="GO" id="GO:0006289">
    <property type="term" value="P:nucleotide-excision repair"/>
    <property type="evidence" value="ECO:0007669"/>
    <property type="project" value="InterPro"/>
</dbReference>
<feature type="region of interest" description="Disordered" evidence="8">
    <location>
        <begin position="463"/>
        <end position="520"/>
    </location>
</feature>
<name>A0A2Z5TTZ5_9NEOP</name>
<dbReference type="InterPro" id="IPR042488">
    <property type="entry name" value="Rad4_BHD3_sf"/>
</dbReference>
<evidence type="ECO:0000256" key="4">
    <source>
        <dbReference type="ARBA" id="ARBA00022763"/>
    </source>
</evidence>
<accession>A0A2Z5TTZ5</accession>
<dbReference type="FunFam" id="3.30.70.2460:FF:000001">
    <property type="entry name" value="DNA repair protein Rad4 family"/>
    <property type="match status" value="1"/>
</dbReference>